<feature type="domain" description="HTH tetR-type" evidence="4">
    <location>
        <begin position="21"/>
        <end position="81"/>
    </location>
</feature>
<evidence type="ECO:0000256" key="2">
    <source>
        <dbReference type="PROSITE-ProRule" id="PRU00335"/>
    </source>
</evidence>
<keyword evidence="6" id="KW-1185">Reference proteome</keyword>
<protein>
    <submittedName>
        <fullName evidence="5">TetR/AcrR family transcriptional regulator</fullName>
    </submittedName>
</protein>
<evidence type="ECO:0000313" key="6">
    <source>
        <dbReference type="Proteomes" id="UP000700815"/>
    </source>
</evidence>
<dbReference type="PANTHER" id="PTHR43479">
    <property type="entry name" value="ACREF/ENVCD OPERON REPRESSOR-RELATED"/>
    <property type="match status" value="1"/>
</dbReference>
<proteinExistence type="predicted"/>
<feature type="compositionally biased region" description="Basic and acidic residues" evidence="3">
    <location>
        <begin position="13"/>
        <end position="22"/>
    </location>
</feature>
<comment type="caution">
    <text evidence="5">The sequence shown here is derived from an EMBL/GenBank/DDBJ whole genome shotgun (WGS) entry which is preliminary data.</text>
</comment>
<gene>
    <name evidence="5" type="ORF">KIH79_08945</name>
</gene>
<dbReference type="EMBL" id="JAHBBH010000026">
    <property type="protein sequence ID" value="MBW3093045.1"/>
    <property type="molecule type" value="Genomic_DNA"/>
</dbReference>
<keyword evidence="1 2" id="KW-0238">DNA-binding</keyword>
<feature type="DNA-binding region" description="H-T-H motif" evidence="2">
    <location>
        <begin position="44"/>
        <end position="63"/>
    </location>
</feature>
<feature type="region of interest" description="Disordered" evidence="3">
    <location>
        <begin position="1"/>
        <end position="22"/>
    </location>
</feature>
<evidence type="ECO:0000313" key="5">
    <source>
        <dbReference type="EMBL" id="MBW3093045.1"/>
    </source>
</evidence>
<name>A0ABS6WG53_9BIFI</name>
<evidence type="ECO:0000256" key="3">
    <source>
        <dbReference type="SAM" id="MobiDB-lite"/>
    </source>
</evidence>
<dbReference type="InterPro" id="IPR001647">
    <property type="entry name" value="HTH_TetR"/>
</dbReference>
<evidence type="ECO:0000259" key="4">
    <source>
        <dbReference type="PROSITE" id="PS50977"/>
    </source>
</evidence>
<dbReference type="PANTHER" id="PTHR43479:SF11">
    <property type="entry name" value="ACREF_ENVCD OPERON REPRESSOR-RELATED"/>
    <property type="match status" value="1"/>
</dbReference>
<organism evidence="5 6">
    <name type="scientific">Bifidobacterium miconis</name>
    <dbReference type="NCBI Taxonomy" id="2834435"/>
    <lineage>
        <taxon>Bacteria</taxon>
        <taxon>Bacillati</taxon>
        <taxon>Actinomycetota</taxon>
        <taxon>Actinomycetes</taxon>
        <taxon>Bifidobacteriales</taxon>
        <taxon>Bifidobacteriaceae</taxon>
        <taxon>Bifidobacterium</taxon>
    </lineage>
</organism>
<dbReference type="InterPro" id="IPR050624">
    <property type="entry name" value="HTH-type_Tx_Regulator"/>
</dbReference>
<dbReference type="PROSITE" id="PS50977">
    <property type="entry name" value="HTH_TETR_2"/>
    <property type="match status" value="1"/>
</dbReference>
<evidence type="ECO:0000256" key="1">
    <source>
        <dbReference type="ARBA" id="ARBA00023125"/>
    </source>
</evidence>
<dbReference type="RefSeq" id="WP_219059092.1">
    <property type="nucleotide sequence ID" value="NZ_JAHBBH010000026.1"/>
</dbReference>
<dbReference type="Proteomes" id="UP000700815">
    <property type="component" value="Unassembled WGS sequence"/>
</dbReference>
<dbReference type="Pfam" id="PF00440">
    <property type="entry name" value="TetR_N"/>
    <property type="match status" value="1"/>
</dbReference>
<reference evidence="5 6" key="1">
    <citation type="submission" date="2021-05" db="EMBL/GenBank/DDBJ databases">
        <title>Phylogenetic classification of ten novel species belonging to the genus Bifidobacterium comprising B. colchicus sp. nov., B. abeli sp. nov., B. bicoloris sp. nov., B. guerezis sp. nov., B. rosaliae sp. nov., B. santillanensis sp. nov., B. argentati sp. nov., B. amazzoni sp. nov., B. pluviali sp. nov., and B. pinnaculum sp. nov.</title>
        <authorList>
            <person name="Lugli G.A."/>
            <person name="Ruiz Garcia L."/>
            <person name="Margolles A."/>
            <person name="Ventura M."/>
        </authorList>
    </citation>
    <scope>NUCLEOTIDE SEQUENCE [LARGE SCALE GENOMIC DNA]</scope>
    <source>
        <strain evidence="5 6">82T10</strain>
    </source>
</reference>
<accession>A0ABS6WG53</accession>
<sequence length="206" mass="23377">MVHQNPNAGIIGGERESTRGDARRTQIIRAAREACLATGFAKLTISDIAERADMTRSLFYHYFEDKDAVADAVIDDTIDSMLGKLTQWNAEREPGNIDKALDNIVRLTRAIIADEGPFSTRLIQSGNAELYIKFIDRIADRIADFFDRTTVRDFEKMHGMPIRNVHESFYVLIVGLISLIRQHPETPDRVIKQVVAQTFHIENYLA</sequence>